<accession>A0AAV2ZE22</accession>
<dbReference type="AlphaFoldDB" id="A0AAV2ZE22"/>
<sequence length="369" mass="41635">MTVTIQSAFYHHVRFLSLRAPLHQDVRTHLHNGAPLPQCARQQSAAVCPTLKRFDTKKALSDHRRYHKKKACVHCCEEYSVPNLKRHQATCPDRPIEADENDAPTTPTPAPVNMEPLTKFPTRSLVLRSAYRAPSKASAEVAFADYLEWPPTALGRPLMKNPDAHFNKFRTNPDAHFNKFRTVLGKMERHYEREFKELASIIRSPSRCKLVFEPKLLDAFTRSLSSSDSNTKLPYVRALYLYLEWMVKIRGCSHLSMALELFGTTQTNLARVKEVEVNRKGKPAHFTKLPSVPQFVAYIDKLLRPAARRALLSELATPWTKYKAYRDYMLVALLFLVPPQCSANSSSLRPASSSSSPAAASSSPPDSSS</sequence>
<feature type="region of interest" description="Disordered" evidence="1">
    <location>
        <begin position="343"/>
        <end position="369"/>
    </location>
</feature>
<protein>
    <submittedName>
        <fullName evidence="2">Uncharacterized protein</fullName>
    </submittedName>
</protein>
<name>A0AAV2ZE22_9STRA</name>
<evidence type="ECO:0000313" key="3">
    <source>
        <dbReference type="Proteomes" id="UP001146120"/>
    </source>
</evidence>
<keyword evidence="3" id="KW-1185">Reference proteome</keyword>
<organism evidence="2 3">
    <name type="scientific">Lagenidium giganteum</name>
    <dbReference type="NCBI Taxonomy" id="4803"/>
    <lineage>
        <taxon>Eukaryota</taxon>
        <taxon>Sar</taxon>
        <taxon>Stramenopiles</taxon>
        <taxon>Oomycota</taxon>
        <taxon>Peronosporomycetes</taxon>
        <taxon>Pythiales</taxon>
        <taxon>Pythiaceae</taxon>
    </lineage>
</organism>
<dbReference type="Proteomes" id="UP001146120">
    <property type="component" value="Unassembled WGS sequence"/>
</dbReference>
<feature type="region of interest" description="Disordered" evidence="1">
    <location>
        <begin position="95"/>
        <end position="116"/>
    </location>
</feature>
<evidence type="ECO:0000313" key="2">
    <source>
        <dbReference type="EMBL" id="DBA03393.1"/>
    </source>
</evidence>
<dbReference type="EMBL" id="DAKRPA010000019">
    <property type="protein sequence ID" value="DBA03393.1"/>
    <property type="molecule type" value="Genomic_DNA"/>
</dbReference>
<gene>
    <name evidence="2" type="ORF">N0F65_002801</name>
</gene>
<evidence type="ECO:0000256" key="1">
    <source>
        <dbReference type="SAM" id="MobiDB-lite"/>
    </source>
</evidence>
<reference evidence="2" key="2">
    <citation type="journal article" date="2023" name="Microbiol Resour">
        <title>Decontamination and Annotation of the Draft Genome Sequence of the Oomycete Lagenidium giganteum ARSEF 373.</title>
        <authorList>
            <person name="Morgan W.R."/>
            <person name="Tartar A."/>
        </authorList>
    </citation>
    <scope>NUCLEOTIDE SEQUENCE</scope>
    <source>
        <strain evidence="2">ARSEF 373</strain>
    </source>
</reference>
<proteinExistence type="predicted"/>
<reference evidence="2" key="1">
    <citation type="submission" date="2022-11" db="EMBL/GenBank/DDBJ databases">
        <authorList>
            <person name="Morgan W.R."/>
            <person name="Tartar A."/>
        </authorList>
    </citation>
    <scope>NUCLEOTIDE SEQUENCE</scope>
    <source>
        <strain evidence="2">ARSEF 373</strain>
    </source>
</reference>
<comment type="caution">
    <text evidence="2">The sequence shown here is derived from an EMBL/GenBank/DDBJ whole genome shotgun (WGS) entry which is preliminary data.</text>
</comment>